<dbReference type="InterPro" id="IPR001971">
    <property type="entry name" value="Ribosomal_uS11"/>
</dbReference>
<sequence length="243" mass="26655">MALKIFARRAFWTLPSSVLRQSNVLGTRIISNRISVPCLSSHSDKLWLKNRLDLDNGKSTVGHARRHFQTCVSRCKKDDLSRAQMVASMPKLDEGTQGENMQDVTYDEQRDLFPDEGTPNQLFDGIRFADLPICNITATPNNTIITLTNAAGVVQTIHSCGREGFKNTREGTNIAAQATAITLATRGVGLGMRTVRVTVSGLGPGRMAAIKGLTMAGMNVVSITDRTPVPWSAHPRPKKRRKL</sequence>
<evidence type="ECO:0000256" key="3">
    <source>
        <dbReference type="ARBA" id="ARBA00023274"/>
    </source>
</evidence>
<reference evidence="4 5" key="1">
    <citation type="journal article" date="2023" name="Nucleic Acids Res.">
        <title>The hologenome of Daphnia magna reveals possible DNA methylation and microbiome-mediated evolution of the host genome.</title>
        <authorList>
            <person name="Chaturvedi A."/>
            <person name="Li X."/>
            <person name="Dhandapani V."/>
            <person name="Marshall H."/>
            <person name="Kissane S."/>
            <person name="Cuenca-Cambronero M."/>
            <person name="Asole G."/>
            <person name="Calvet F."/>
            <person name="Ruiz-Romero M."/>
            <person name="Marangio P."/>
            <person name="Guigo R."/>
            <person name="Rago D."/>
            <person name="Mirbahai L."/>
            <person name="Eastwood N."/>
            <person name="Colbourne J.K."/>
            <person name="Zhou J."/>
            <person name="Mallon E."/>
            <person name="Orsini L."/>
        </authorList>
    </citation>
    <scope>NUCLEOTIDE SEQUENCE [LARGE SCALE GENOMIC DNA]</scope>
    <source>
        <strain evidence="4">LRV0_1</strain>
    </source>
</reference>
<evidence type="ECO:0008006" key="6">
    <source>
        <dbReference type="Google" id="ProtNLM"/>
    </source>
</evidence>
<gene>
    <name evidence="4" type="ORF">OUZ56_012990</name>
</gene>
<dbReference type="InterPro" id="IPR036967">
    <property type="entry name" value="Ribosomal_uS11_sf"/>
</dbReference>
<accession>A0ABQ9Z5E4</accession>
<protein>
    <recommendedName>
        <fullName evidence="6">28S ribosomal protein S11, mitochondrial</fullName>
    </recommendedName>
</protein>
<evidence type="ECO:0000313" key="5">
    <source>
        <dbReference type="Proteomes" id="UP001234178"/>
    </source>
</evidence>
<evidence type="ECO:0000256" key="1">
    <source>
        <dbReference type="ARBA" id="ARBA00006194"/>
    </source>
</evidence>
<dbReference type="Proteomes" id="UP001234178">
    <property type="component" value="Unassembled WGS sequence"/>
</dbReference>
<dbReference type="PANTHER" id="PTHR11759">
    <property type="entry name" value="40S RIBOSOMAL PROTEIN S14/30S RIBOSOMAL PROTEIN S11"/>
    <property type="match status" value="1"/>
</dbReference>
<evidence type="ECO:0000256" key="2">
    <source>
        <dbReference type="ARBA" id="ARBA00022980"/>
    </source>
</evidence>
<proteinExistence type="inferred from homology"/>
<dbReference type="HAMAP" id="MF_01310">
    <property type="entry name" value="Ribosomal_uS11"/>
    <property type="match status" value="1"/>
</dbReference>
<keyword evidence="3" id="KW-0687">Ribonucleoprotein</keyword>
<keyword evidence="2" id="KW-0689">Ribosomal protein</keyword>
<name>A0ABQ9Z5E4_9CRUS</name>
<dbReference type="SUPFAM" id="SSF53137">
    <property type="entry name" value="Translational machinery components"/>
    <property type="match status" value="1"/>
</dbReference>
<dbReference type="Pfam" id="PF00411">
    <property type="entry name" value="Ribosomal_S11"/>
    <property type="match status" value="1"/>
</dbReference>
<dbReference type="EMBL" id="JAOYFB010000002">
    <property type="protein sequence ID" value="KAK4007839.1"/>
    <property type="molecule type" value="Genomic_DNA"/>
</dbReference>
<comment type="similarity">
    <text evidence="1">Belongs to the universal ribosomal protein uS11 family.</text>
</comment>
<keyword evidence="5" id="KW-1185">Reference proteome</keyword>
<evidence type="ECO:0000313" key="4">
    <source>
        <dbReference type="EMBL" id="KAK4007839.1"/>
    </source>
</evidence>
<organism evidence="4 5">
    <name type="scientific">Daphnia magna</name>
    <dbReference type="NCBI Taxonomy" id="35525"/>
    <lineage>
        <taxon>Eukaryota</taxon>
        <taxon>Metazoa</taxon>
        <taxon>Ecdysozoa</taxon>
        <taxon>Arthropoda</taxon>
        <taxon>Crustacea</taxon>
        <taxon>Branchiopoda</taxon>
        <taxon>Diplostraca</taxon>
        <taxon>Cladocera</taxon>
        <taxon>Anomopoda</taxon>
        <taxon>Daphniidae</taxon>
        <taxon>Daphnia</taxon>
    </lineage>
</organism>
<comment type="caution">
    <text evidence="4">The sequence shown here is derived from an EMBL/GenBank/DDBJ whole genome shotgun (WGS) entry which is preliminary data.</text>
</comment>
<dbReference type="Gene3D" id="3.30.420.80">
    <property type="entry name" value="Ribosomal protein S11"/>
    <property type="match status" value="1"/>
</dbReference>